<proteinExistence type="predicted"/>
<organism evidence="1 2">
    <name type="scientific">Blattamonas nauphoetae</name>
    <dbReference type="NCBI Taxonomy" id="2049346"/>
    <lineage>
        <taxon>Eukaryota</taxon>
        <taxon>Metamonada</taxon>
        <taxon>Preaxostyla</taxon>
        <taxon>Oxymonadida</taxon>
        <taxon>Blattamonas</taxon>
    </lineage>
</organism>
<protein>
    <recommendedName>
        <fullName evidence="3">Cyclin N-terminal domain-containing protein</fullName>
    </recommendedName>
</protein>
<name>A0ABQ9XFZ6_9EUKA</name>
<reference evidence="1 2" key="1">
    <citation type="journal article" date="2022" name="bioRxiv">
        <title>Genomics of Preaxostyla Flagellates Illuminates Evolutionary Transitions and the Path Towards Mitochondrial Loss.</title>
        <authorList>
            <person name="Novak L.V.F."/>
            <person name="Treitli S.C."/>
            <person name="Pyrih J."/>
            <person name="Halakuc P."/>
            <person name="Pipaliya S.V."/>
            <person name="Vacek V."/>
            <person name="Brzon O."/>
            <person name="Soukal P."/>
            <person name="Eme L."/>
            <person name="Dacks J.B."/>
            <person name="Karnkowska A."/>
            <person name="Elias M."/>
            <person name="Hampl V."/>
        </authorList>
    </citation>
    <scope>NUCLEOTIDE SEQUENCE [LARGE SCALE GENOMIC DNA]</scope>
    <source>
        <strain evidence="1">NAU3</strain>
        <tissue evidence="1">Gut</tissue>
    </source>
</reference>
<dbReference type="SUPFAM" id="SSF47954">
    <property type="entry name" value="Cyclin-like"/>
    <property type="match status" value="1"/>
</dbReference>
<evidence type="ECO:0008006" key="3">
    <source>
        <dbReference type="Google" id="ProtNLM"/>
    </source>
</evidence>
<accession>A0ABQ9XFZ6</accession>
<evidence type="ECO:0000313" key="1">
    <source>
        <dbReference type="EMBL" id="KAK2949557.1"/>
    </source>
</evidence>
<dbReference type="Proteomes" id="UP001281761">
    <property type="component" value="Unassembled WGS sequence"/>
</dbReference>
<dbReference type="Gene3D" id="1.10.472.10">
    <property type="entry name" value="Cyclin-like"/>
    <property type="match status" value="1"/>
</dbReference>
<evidence type="ECO:0000313" key="2">
    <source>
        <dbReference type="Proteomes" id="UP001281761"/>
    </source>
</evidence>
<gene>
    <name evidence="1" type="ORF">BLNAU_15539</name>
</gene>
<sequence length="272" mass="30477">MIVRPINPISIPYEDSSFQPFIVEINAIDTEPSPLSIGDADRFPSYNTNSLSSGDTIIGDRSFLLESLGSPLLVSPPPWTEPPSLAFFDIPIENEKTVALVCNFIHGIISDRIFPSFPTPNSVKPKPSCHCCQRAQSCLSIPIPHSTLPFTSCDLDSDLASCMALFSSVFNVRRSELVHALMLLRKLFERHETCPLFSMLASQPILLFIVCMVLAHKTSTDTPIRTRKWAQAFDIEPRMLTLLEYACLDLLDWRITLTPPLFEEICNTLHLL</sequence>
<dbReference type="EMBL" id="JARBJD010000154">
    <property type="protein sequence ID" value="KAK2949557.1"/>
    <property type="molecule type" value="Genomic_DNA"/>
</dbReference>
<dbReference type="CDD" id="cd20557">
    <property type="entry name" value="CYCLIN_ScPCL1-like"/>
    <property type="match status" value="1"/>
</dbReference>
<dbReference type="InterPro" id="IPR036915">
    <property type="entry name" value="Cyclin-like_sf"/>
</dbReference>
<keyword evidence="2" id="KW-1185">Reference proteome</keyword>
<comment type="caution">
    <text evidence="1">The sequence shown here is derived from an EMBL/GenBank/DDBJ whole genome shotgun (WGS) entry which is preliminary data.</text>
</comment>